<dbReference type="InterPro" id="IPR015927">
    <property type="entry name" value="Peptidase_S24_S26A/B/C"/>
</dbReference>
<evidence type="ECO:0000256" key="2">
    <source>
        <dbReference type="ARBA" id="ARBA00023125"/>
    </source>
</evidence>
<dbReference type="GO" id="GO:0003677">
    <property type="term" value="F:DNA binding"/>
    <property type="evidence" value="ECO:0007669"/>
    <property type="project" value="UniProtKB-KW"/>
</dbReference>
<reference evidence="5" key="1">
    <citation type="journal article" date="2021" name="Proc. Natl. Acad. Sci. U.S.A.">
        <title>A Catalog of Tens of Thousands of Viruses from Human Metagenomes Reveals Hidden Associations with Chronic Diseases.</title>
        <authorList>
            <person name="Tisza M.J."/>
            <person name="Buck C.B."/>
        </authorList>
    </citation>
    <scope>NUCLEOTIDE SEQUENCE</scope>
    <source>
        <strain evidence="5">CtX172</strain>
    </source>
</reference>
<feature type="domain" description="Peptidase S24/S26A/S26B/S26C" evidence="4">
    <location>
        <begin position="117"/>
        <end position="239"/>
    </location>
</feature>
<dbReference type="CDD" id="cd06529">
    <property type="entry name" value="S24_LexA-like"/>
    <property type="match status" value="1"/>
</dbReference>
<dbReference type="EMBL" id="BK015727">
    <property type="protein sequence ID" value="DAE22095.1"/>
    <property type="molecule type" value="Genomic_DNA"/>
</dbReference>
<protein>
    <submittedName>
        <fullName evidence="5">Putative transcriptional regulator</fullName>
    </submittedName>
</protein>
<keyword evidence="1" id="KW-0805">Transcription regulation</keyword>
<dbReference type="Gene3D" id="2.10.109.10">
    <property type="entry name" value="Umud Fragment, subunit A"/>
    <property type="match status" value="1"/>
</dbReference>
<keyword evidence="3" id="KW-0804">Transcription</keyword>
<sequence>MLGRCKYKRDISTMQENKQEKSPIKRKILLFLSENGISQYDFYRKTGITRGILGQNNGISEDNMARFLAAYPQVSVEWLLTGRGSMLRDQDIQLATPVVKEQFHLRTDHKVGLQSIPLYELDATAGLVELFSDQARQTPISHIQIPDLPPCDGALYVRGDSMYPLLKSGDIVLYKEIANNSSGILWGEMYLLSFTLDGEDYITIKYIQKADDDRFVRLVSHNPHHSPKDIPADSIQALALVKASVRFNTMG</sequence>
<dbReference type="PANTHER" id="PTHR40661">
    <property type="match status" value="1"/>
</dbReference>
<dbReference type="InterPro" id="IPR036286">
    <property type="entry name" value="LexA/Signal_pep-like_sf"/>
</dbReference>
<evidence type="ECO:0000313" key="5">
    <source>
        <dbReference type="EMBL" id="DAE22095.1"/>
    </source>
</evidence>
<accession>A0A8S5QS29</accession>
<organism evidence="5">
    <name type="scientific">Myoviridae sp. ctX172</name>
    <dbReference type="NCBI Taxonomy" id="2826663"/>
    <lineage>
        <taxon>Viruses</taxon>
        <taxon>Duplodnaviria</taxon>
        <taxon>Heunggongvirae</taxon>
        <taxon>Uroviricota</taxon>
        <taxon>Caudoviricetes</taxon>
    </lineage>
</organism>
<evidence type="ECO:0000256" key="1">
    <source>
        <dbReference type="ARBA" id="ARBA00023015"/>
    </source>
</evidence>
<name>A0A8S5QS29_9CAUD</name>
<proteinExistence type="predicted"/>
<dbReference type="Pfam" id="PF00717">
    <property type="entry name" value="Peptidase_S24"/>
    <property type="match status" value="1"/>
</dbReference>
<dbReference type="SUPFAM" id="SSF51306">
    <property type="entry name" value="LexA/Signal peptidase"/>
    <property type="match status" value="1"/>
</dbReference>
<dbReference type="InterPro" id="IPR039418">
    <property type="entry name" value="LexA-like"/>
</dbReference>
<dbReference type="PANTHER" id="PTHR40661:SF1">
    <property type="entry name" value="HTH CRO_C1-TYPE DOMAIN-CONTAINING PROTEIN"/>
    <property type="match status" value="1"/>
</dbReference>
<evidence type="ECO:0000259" key="4">
    <source>
        <dbReference type="Pfam" id="PF00717"/>
    </source>
</evidence>
<evidence type="ECO:0000256" key="3">
    <source>
        <dbReference type="ARBA" id="ARBA00023163"/>
    </source>
</evidence>
<keyword evidence="2" id="KW-0238">DNA-binding</keyword>